<dbReference type="Proteomes" id="UP001054945">
    <property type="component" value="Unassembled WGS sequence"/>
</dbReference>
<gene>
    <name evidence="1" type="ORF">CEXT_171231</name>
</gene>
<evidence type="ECO:0000313" key="2">
    <source>
        <dbReference type="Proteomes" id="UP001054945"/>
    </source>
</evidence>
<organism evidence="1 2">
    <name type="scientific">Caerostris extrusa</name>
    <name type="common">Bark spider</name>
    <name type="synonym">Caerostris bankana</name>
    <dbReference type="NCBI Taxonomy" id="172846"/>
    <lineage>
        <taxon>Eukaryota</taxon>
        <taxon>Metazoa</taxon>
        <taxon>Ecdysozoa</taxon>
        <taxon>Arthropoda</taxon>
        <taxon>Chelicerata</taxon>
        <taxon>Arachnida</taxon>
        <taxon>Araneae</taxon>
        <taxon>Araneomorphae</taxon>
        <taxon>Entelegynae</taxon>
        <taxon>Araneoidea</taxon>
        <taxon>Araneidae</taxon>
        <taxon>Caerostris</taxon>
    </lineage>
</organism>
<keyword evidence="2" id="KW-1185">Reference proteome</keyword>
<comment type="caution">
    <text evidence="1">The sequence shown here is derived from an EMBL/GenBank/DDBJ whole genome shotgun (WGS) entry which is preliminary data.</text>
</comment>
<sequence>MRKDDDVPEMGIWKPACQWVEEGLTDVNEDKSPRLQIPRKKGVSLSNHHLLIVTDTYIYIRIWVAAISSIIDLSSHRGQERRD</sequence>
<name>A0AAV4YFG5_CAEEX</name>
<evidence type="ECO:0000313" key="1">
    <source>
        <dbReference type="EMBL" id="GIZ05005.1"/>
    </source>
</evidence>
<reference evidence="1 2" key="1">
    <citation type="submission" date="2021-06" db="EMBL/GenBank/DDBJ databases">
        <title>Caerostris extrusa draft genome.</title>
        <authorList>
            <person name="Kono N."/>
            <person name="Arakawa K."/>
        </authorList>
    </citation>
    <scope>NUCLEOTIDE SEQUENCE [LARGE SCALE GENOMIC DNA]</scope>
</reference>
<protein>
    <submittedName>
        <fullName evidence="1">Uncharacterized protein</fullName>
    </submittedName>
</protein>
<accession>A0AAV4YFG5</accession>
<proteinExistence type="predicted"/>
<dbReference type="AlphaFoldDB" id="A0AAV4YFG5"/>
<dbReference type="EMBL" id="BPLR01019188">
    <property type="protein sequence ID" value="GIZ05005.1"/>
    <property type="molecule type" value="Genomic_DNA"/>
</dbReference>